<sequence length="75" mass="8406">MDSAQQQPASSLHRGHFITISAPSPSPKLSFVFVEVKRVPSPTLPRRRRRIDKRLSQLTNQIGMPEMALEPSEPA</sequence>
<evidence type="ECO:0000256" key="1">
    <source>
        <dbReference type="SAM" id="MobiDB-lite"/>
    </source>
</evidence>
<proteinExistence type="predicted"/>
<comment type="caution">
    <text evidence="2">The sequence shown here is derived from an EMBL/GenBank/DDBJ whole genome shotgun (WGS) entry which is preliminary data.</text>
</comment>
<dbReference type="Proteomes" id="UP000283530">
    <property type="component" value="Unassembled WGS sequence"/>
</dbReference>
<keyword evidence="3" id="KW-1185">Reference proteome</keyword>
<dbReference type="AlphaFoldDB" id="A0A443Q2D2"/>
<feature type="compositionally biased region" description="Polar residues" evidence="1">
    <location>
        <begin position="1"/>
        <end position="10"/>
    </location>
</feature>
<name>A0A443Q2D2_9MAGN</name>
<feature type="region of interest" description="Disordered" evidence="1">
    <location>
        <begin position="1"/>
        <end position="25"/>
    </location>
</feature>
<evidence type="ECO:0000313" key="3">
    <source>
        <dbReference type="Proteomes" id="UP000283530"/>
    </source>
</evidence>
<gene>
    <name evidence="2" type="ORF">CKAN_02660100</name>
</gene>
<protein>
    <submittedName>
        <fullName evidence="2">Uncharacterized protein</fullName>
    </submittedName>
</protein>
<dbReference type="EMBL" id="QPKB01000012">
    <property type="protein sequence ID" value="RWR97184.1"/>
    <property type="molecule type" value="Genomic_DNA"/>
</dbReference>
<accession>A0A443Q2D2</accession>
<organism evidence="2 3">
    <name type="scientific">Cinnamomum micranthum f. kanehirae</name>
    <dbReference type="NCBI Taxonomy" id="337451"/>
    <lineage>
        <taxon>Eukaryota</taxon>
        <taxon>Viridiplantae</taxon>
        <taxon>Streptophyta</taxon>
        <taxon>Embryophyta</taxon>
        <taxon>Tracheophyta</taxon>
        <taxon>Spermatophyta</taxon>
        <taxon>Magnoliopsida</taxon>
        <taxon>Magnoliidae</taxon>
        <taxon>Laurales</taxon>
        <taxon>Lauraceae</taxon>
        <taxon>Cinnamomum</taxon>
    </lineage>
</organism>
<reference evidence="2 3" key="1">
    <citation type="journal article" date="2019" name="Nat. Plants">
        <title>Stout camphor tree genome fills gaps in understanding of flowering plant genome evolution.</title>
        <authorList>
            <person name="Chaw S.M."/>
            <person name="Liu Y.C."/>
            <person name="Wu Y.W."/>
            <person name="Wang H.Y."/>
            <person name="Lin C.I."/>
            <person name="Wu C.S."/>
            <person name="Ke H.M."/>
            <person name="Chang L.Y."/>
            <person name="Hsu C.Y."/>
            <person name="Yang H.T."/>
            <person name="Sudianto E."/>
            <person name="Hsu M.H."/>
            <person name="Wu K.P."/>
            <person name="Wang L.N."/>
            <person name="Leebens-Mack J.H."/>
            <person name="Tsai I.J."/>
        </authorList>
    </citation>
    <scope>NUCLEOTIDE SEQUENCE [LARGE SCALE GENOMIC DNA]</scope>
    <source>
        <strain evidence="3">cv. Chaw 1501</strain>
        <tissue evidence="2">Young leaves</tissue>
    </source>
</reference>
<evidence type="ECO:0000313" key="2">
    <source>
        <dbReference type="EMBL" id="RWR97184.1"/>
    </source>
</evidence>